<reference evidence="2" key="1">
    <citation type="journal article" date="2020" name="Stud. Mycol.">
        <title>101 Dothideomycetes genomes: a test case for predicting lifestyles and emergence of pathogens.</title>
        <authorList>
            <person name="Haridas S."/>
            <person name="Albert R."/>
            <person name="Binder M."/>
            <person name="Bloem J."/>
            <person name="Labutti K."/>
            <person name="Salamov A."/>
            <person name="Andreopoulos B."/>
            <person name="Baker S."/>
            <person name="Barry K."/>
            <person name="Bills G."/>
            <person name="Bluhm B."/>
            <person name="Cannon C."/>
            <person name="Castanera R."/>
            <person name="Culley D."/>
            <person name="Daum C."/>
            <person name="Ezra D."/>
            <person name="Gonzalez J."/>
            <person name="Henrissat B."/>
            <person name="Kuo A."/>
            <person name="Liang C."/>
            <person name="Lipzen A."/>
            <person name="Lutzoni F."/>
            <person name="Magnuson J."/>
            <person name="Mondo S."/>
            <person name="Nolan M."/>
            <person name="Ohm R."/>
            <person name="Pangilinan J."/>
            <person name="Park H.-J."/>
            <person name="Ramirez L."/>
            <person name="Alfaro M."/>
            <person name="Sun H."/>
            <person name="Tritt A."/>
            <person name="Yoshinaga Y."/>
            <person name="Zwiers L.-H."/>
            <person name="Turgeon B."/>
            <person name="Goodwin S."/>
            <person name="Spatafora J."/>
            <person name="Crous P."/>
            <person name="Grigoriev I."/>
        </authorList>
    </citation>
    <scope>NUCLEOTIDE SEQUENCE</scope>
    <source>
        <strain evidence="2">CBS 675.92</strain>
    </source>
</reference>
<organism evidence="2 3">
    <name type="scientific">Byssothecium circinans</name>
    <dbReference type="NCBI Taxonomy" id="147558"/>
    <lineage>
        <taxon>Eukaryota</taxon>
        <taxon>Fungi</taxon>
        <taxon>Dikarya</taxon>
        <taxon>Ascomycota</taxon>
        <taxon>Pezizomycotina</taxon>
        <taxon>Dothideomycetes</taxon>
        <taxon>Pleosporomycetidae</taxon>
        <taxon>Pleosporales</taxon>
        <taxon>Massarineae</taxon>
        <taxon>Massarinaceae</taxon>
        <taxon>Byssothecium</taxon>
    </lineage>
</organism>
<protein>
    <submittedName>
        <fullName evidence="2">Uncharacterized protein</fullName>
    </submittedName>
</protein>
<sequence length="162" mass="18689">MLYSQLPTIRALSYLLIHLLQSHLAYIPTHHPLFLYIWGFFLACILDVLSTTLTPLQTGIFEHCFIFFKSICQSLENFLFLSRMPLLLTLLVPACLGCALVWVDRWSGRVAGMGLGWVEEDCERAGARRRNGSEVKWERDDVVRVGVARRREGVWRGRPFFC</sequence>
<keyword evidence="1" id="KW-0472">Membrane</keyword>
<accession>A0A6A5UBD1</accession>
<evidence type="ECO:0000313" key="3">
    <source>
        <dbReference type="Proteomes" id="UP000800035"/>
    </source>
</evidence>
<name>A0A6A5UBD1_9PLEO</name>
<gene>
    <name evidence="2" type="ORF">CC80DRAFT_589000</name>
</gene>
<proteinExistence type="predicted"/>
<evidence type="ECO:0000256" key="1">
    <source>
        <dbReference type="SAM" id="Phobius"/>
    </source>
</evidence>
<dbReference type="EMBL" id="ML976979">
    <property type="protein sequence ID" value="KAF1962473.1"/>
    <property type="molecule type" value="Genomic_DNA"/>
</dbReference>
<keyword evidence="1" id="KW-0812">Transmembrane</keyword>
<dbReference type="Proteomes" id="UP000800035">
    <property type="component" value="Unassembled WGS sequence"/>
</dbReference>
<dbReference type="AlphaFoldDB" id="A0A6A5UBD1"/>
<keyword evidence="1" id="KW-1133">Transmembrane helix</keyword>
<feature type="transmembrane region" description="Helical" evidence="1">
    <location>
        <begin position="84"/>
        <end position="103"/>
    </location>
</feature>
<keyword evidence="3" id="KW-1185">Reference proteome</keyword>
<feature type="transmembrane region" description="Helical" evidence="1">
    <location>
        <begin position="33"/>
        <end position="53"/>
    </location>
</feature>
<evidence type="ECO:0000313" key="2">
    <source>
        <dbReference type="EMBL" id="KAF1962473.1"/>
    </source>
</evidence>